<dbReference type="SUPFAM" id="SSF53756">
    <property type="entry name" value="UDP-Glycosyltransferase/glycogen phosphorylase"/>
    <property type="match status" value="1"/>
</dbReference>
<dbReference type="Pfam" id="PF00534">
    <property type="entry name" value="Glycos_transf_1"/>
    <property type="match status" value="1"/>
</dbReference>
<dbReference type="RefSeq" id="WP_188785542.1">
    <property type="nucleotide sequence ID" value="NZ_FXTR01000004.1"/>
</dbReference>
<organism evidence="3 4">
    <name type="scientific">Halobellus salinus</name>
    <dbReference type="NCBI Taxonomy" id="931585"/>
    <lineage>
        <taxon>Archaea</taxon>
        <taxon>Methanobacteriati</taxon>
        <taxon>Methanobacteriota</taxon>
        <taxon>Stenosarchaea group</taxon>
        <taxon>Halobacteria</taxon>
        <taxon>Halobacteriales</taxon>
        <taxon>Haloferacaceae</taxon>
        <taxon>Halobellus</taxon>
    </lineage>
</organism>
<dbReference type="PANTHER" id="PTHR12526:SF630">
    <property type="entry name" value="GLYCOSYLTRANSFERASE"/>
    <property type="match status" value="1"/>
</dbReference>
<reference evidence="3" key="2">
    <citation type="submission" date="2020-09" db="EMBL/GenBank/DDBJ databases">
        <authorList>
            <person name="Sun Q."/>
            <person name="Ohkuma M."/>
        </authorList>
    </citation>
    <scope>NUCLEOTIDE SEQUENCE</scope>
    <source>
        <strain evidence="3">JCM 14359</strain>
    </source>
</reference>
<proteinExistence type="predicted"/>
<evidence type="ECO:0000259" key="2">
    <source>
        <dbReference type="Pfam" id="PF13439"/>
    </source>
</evidence>
<dbReference type="EMBL" id="BMOC01000001">
    <property type="protein sequence ID" value="GGI95729.1"/>
    <property type="molecule type" value="Genomic_DNA"/>
</dbReference>
<dbReference type="Gene3D" id="3.40.50.2000">
    <property type="entry name" value="Glycogen Phosphorylase B"/>
    <property type="match status" value="2"/>
</dbReference>
<dbReference type="AlphaFoldDB" id="A0A830E6Z5"/>
<name>A0A830E6Z5_9EURY</name>
<accession>A0A830E6Z5</accession>
<dbReference type="Pfam" id="PF13439">
    <property type="entry name" value="Glyco_transf_4"/>
    <property type="match status" value="1"/>
</dbReference>
<dbReference type="PANTHER" id="PTHR12526">
    <property type="entry name" value="GLYCOSYLTRANSFERASE"/>
    <property type="match status" value="1"/>
</dbReference>
<feature type="domain" description="Glycosyltransferase subfamily 4-like N-terminal" evidence="2">
    <location>
        <begin position="15"/>
        <end position="196"/>
    </location>
</feature>
<sequence>MKIIYFVSQFPKLSESFVINEIYELKKRGHTVSIFAITQTDEEIVHKELQNIDLTVHYAEQPSLQSLPDLLSHYILNPTVLRQAAFVDEPRYHASCLHLGKQLIEFIESEGSVDLIHSHFAVPNRIAVTYAAAYYDIPCTITAHAYEIFSNPDIQRLQRLFLRFDHVIVPSKYNREFLREKFGVNTEMTVVPATTDANKFDQSGNCISGRLLTVARLVEKKGHKYMIDAVAKLIKQGYDIEYHIIGSGEQEQFLRDRVYEFGIESYVEFLGHVSDDRLKSELYDAELFVLPCVIASDGDRDVAPVALKEAMATRTACVSTTVSAIPELITDGYDGILVEPNDSEVIAKAVAELLDNPAQRKRLAKNARKTIETKFDIRSAVDQLENLFITLT</sequence>
<feature type="domain" description="Glycosyl transferase family 1" evidence="1">
    <location>
        <begin position="211"/>
        <end position="369"/>
    </location>
</feature>
<protein>
    <submittedName>
        <fullName evidence="3">Colanic acid biosynthesis glycosyltransferase WcaL</fullName>
    </submittedName>
</protein>
<dbReference type="Proteomes" id="UP000653099">
    <property type="component" value="Unassembled WGS sequence"/>
</dbReference>
<dbReference type="InterPro" id="IPR001296">
    <property type="entry name" value="Glyco_trans_1"/>
</dbReference>
<keyword evidence="4" id="KW-1185">Reference proteome</keyword>
<comment type="caution">
    <text evidence="3">The sequence shown here is derived from an EMBL/GenBank/DDBJ whole genome shotgun (WGS) entry which is preliminary data.</text>
</comment>
<evidence type="ECO:0000313" key="3">
    <source>
        <dbReference type="EMBL" id="GGI95729.1"/>
    </source>
</evidence>
<dbReference type="InterPro" id="IPR028098">
    <property type="entry name" value="Glyco_trans_4-like_N"/>
</dbReference>
<dbReference type="OrthoDB" id="307659at2157"/>
<keyword evidence="3" id="KW-0808">Transferase</keyword>
<dbReference type="GO" id="GO:0016757">
    <property type="term" value="F:glycosyltransferase activity"/>
    <property type="evidence" value="ECO:0007669"/>
    <property type="project" value="InterPro"/>
</dbReference>
<evidence type="ECO:0000313" key="4">
    <source>
        <dbReference type="Proteomes" id="UP000653099"/>
    </source>
</evidence>
<reference evidence="3" key="1">
    <citation type="journal article" date="2014" name="Int. J. Syst. Evol. Microbiol.">
        <title>Complete genome sequence of Corynebacterium casei LMG S-19264T (=DSM 44701T), isolated from a smear-ripened cheese.</title>
        <authorList>
            <consortium name="US DOE Joint Genome Institute (JGI-PGF)"/>
            <person name="Walter F."/>
            <person name="Albersmeier A."/>
            <person name="Kalinowski J."/>
            <person name="Ruckert C."/>
        </authorList>
    </citation>
    <scope>NUCLEOTIDE SEQUENCE</scope>
    <source>
        <strain evidence="3">JCM 14359</strain>
    </source>
</reference>
<gene>
    <name evidence="3" type="ORF">GCM10008995_02260</name>
</gene>
<evidence type="ECO:0000259" key="1">
    <source>
        <dbReference type="Pfam" id="PF00534"/>
    </source>
</evidence>